<organism evidence="3 4">
    <name type="scientific">Achromobacter insolitus</name>
    <dbReference type="NCBI Taxonomy" id="217204"/>
    <lineage>
        <taxon>Bacteria</taxon>
        <taxon>Pseudomonadati</taxon>
        <taxon>Pseudomonadota</taxon>
        <taxon>Betaproteobacteria</taxon>
        <taxon>Burkholderiales</taxon>
        <taxon>Alcaligenaceae</taxon>
        <taxon>Achromobacter</taxon>
    </lineage>
</organism>
<feature type="chain" id="PRO_5028906142" evidence="2">
    <location>
        <begin position="30"/>
        <end position="363"/>
    </location>
</feature>
<accession>A0A6S7FAF8</accession>
<dbReference type="GO" id="GO:0005507">
    <property type="term" value="F:copper ion binding"/>
    <property type="evidence" value="ECO:0007669"/>
    <property type="project" value="InterPro"/>
</dbReference>
<dbReference type="AlphaFoldDB" id="A0A6S7FAF8"/>
<dbReference type="GO" id="GO:0006878">
    <property type="term" value="P:intracellular copper ion homeostasis"/>
    <property type="evidence" value="ECO:0007669"/>
    <property type="project" value="InterPro"/>
</dbReference>
<name>A0A6S7FAF8_9BURK</name>
<feature type="signal peptide" evidence="2">
    <location>
        <begin position="1"/>
        <end position="29"/>
    </location>
</feature>
<feature type="region of interest" description="Disordered" evidence="1">
    <location>
        <begin position="34"/>
        <end position="138"/>
    </location>
</feature>
<dbReference type="Pfam" id="PF05275">
    <property type="entry name" value="CopB"/>
    <property type="match status" value="1"/>
</dbReference>
<evidence type="ECO:0000256" key="2">
    <source>
        <dbReference type="SAM" id="SignalP"/>
    </source>
</evidence>
<keyword evidence="2" id="KW-0732">Signal</keyword>
<gene>
    <name evidence="3" type="primary">copB</name>
    <name evidence="3" type="ORF">LMG6000_04095</name>
</gene>
<dbReference type="GO" id="GO:0009279">
    <property type="term" value="C:cell outer membrane"/>
    <property type="evidence" value="ECO:0007669"/>
    <property type="project" value="InterPro"/>
</dbReference>
<dbReference type="InterPro" id="IPR007939">
    <property type="entry name" value="Cu-R_B_prcur"/>
</dbReference>
<sequence length="363" mass="39118">MRTTTSRKHWPGLVAGAALLCAASGLALAQTPAGKMDGMDHGSMPGMDHGLMPGMEQGSKQGSAAAPTKDMDHGSMQGMDHGSMKGMDHGSTQGMDHGSMPGMDHGSMKGMDHGSMPGMDESSRKGPPVGSLPSSDGSTEQRYAAYRIHPHMMDNVVTSHLLFDKLGVAYDRNEQTSLQWDGQFWIGRDLNKLWIKSEGDRLNGSTDAKIEAFWSHTISPFWDLQLGARRDFGAGPKRNWAAFGVQGVAPYGIETEITGYVGGSGRTALALKAEYDLLLTQRLIFTPEIEASLHGKNDEARGVGSGLSDASLSLRLRYEVTREFAPYVGVSFGRKFGKTASYASEAGESRSERAILAGVRIWF</sequence>
<protein>
    <submittedName>
        <fullName evidence="3">Copper resistance protein B</fullName>
    </submittedName>
</protein>
<evidence type="ECO:0000313" key="4">
    <source>
        <dbReference type="Proteomes" id="UP000494183"/>
    </source>
</evidence>
<proteinExistence type="predicted"/>
<evidence type="ECO:0000256" key="1">
    <source>
        <dbReference type="SAM" id="MobiDB-lite"/>
    </source>
</evidence>
<reference evidence="3 4" key="1">
    <citation type="submission" date="2020-04" db="EMBL/GenBank/DDBJ databases">
        <authorList>
            <person name="De Canck E."/>
        </authorList>
    </citation>
    <scope>NUCLEOTIDE SEQUENCE [LARGE SCALE GENOMIC DNA]</scope>
    <source>
        <strain evidence="3 4">LMG 6000</strain>
    </source>
</reference>
<dbReference type="Proteomes" id="UP000494183">
    <property type="component" value="Unassembled WGS sequence"/>
</dbReference>
<dbReference type="EMBL" id="CADILH010000007">
    <property type="protein sequence ID" value="CAB3934981.1"/>
    <property type="molecule type" value="Genomic_DNA"/>
</dbReference>
<evidence type="ECO:0000313" key="3">
    <source>
        <dbReference type="EMBL" id="CAB3934981.1"/>
    </source>
</evidence>
<keyword evidence="4" id="KW-1185">Reference proteome</keyword>